<keyword evidence="2" id="KW-1133">Transmembrane helix</keyword>
<keyword evidence="5" id="KW-1185">Reference proteome</keyword>
<dbReference type="RefSeq" id="WP_008871207.1">
    <property type="nucleotide sequence ID" value="NZ_ACJN02000003.1"/>
</dbReference>
<dbReference type="InterPro" id="IPR052894">
    <property type="entry name" value="AsmA-related"/>
</dbReference>
<name>D6ST42_9BACT</name>
<dbReference type="eggNOG" id="COG2982">
    <property type="taxonomic scope" value="Bacteria"/>
</dbReference>
<feature type="domain" description="AsmA" evidence="3">
    <location>
        <begin position="1"/>
        <end position="206"/>
    </location>
</feature>
<dbReference type="Pfam" id="PF05170">
    <property type="entry name" value="AsmA"/>
    <property type="match status" value="2"/>
</dbReference>
<sequence>MARTIKLTLAIVGILLFLIILAIIILPHIVDFNKHKPEVEAGIYNATGYEVSLEGDIELSFLPWLGIDVGKASVANPPDFEDENLGSVEALQIRLKVWPLLLGQVQMDRVVLKGLNLDLVKDAQGRPNWIASRPEESREGVMLGSSLAYAGENEPAQQDSGDIFIPALDIAGLEITDSNISYKDMGTDVHFRIEDLDLLTERIRQDEPFDLQSDMKFKNFSPELDGRISLTTQALLQGEEKSIRLSELDMDLDLSGEPLHEPVKDARIRGDIVYAFGANSMEFSELSIQALDADLSGKISARELDAVPQIRIDLEGDNLDLDRIMPPPEENSETGNNPGNSPNSNPENDDKNNMDLGFLHDLALEGEIKLTSLKAYQAVIDELSAQITSGNGEMVISPLTAKLYQGTFEGLLSLKDVQDEAHIEMDSSLRDVQVKPLLQDVAEKDFLSGTAELDSELKTFGKNTDLFLENLFGEARIEVRDGTIRGMDLDHMIRDGFAAAFGEERPSRDDEETTRFSSFKGSFDIASGIASSQDLELDSPALGMTGDMRLDLPESYLESRARVTLAGALKEEIEERYALPQAGIPLRIRGPFDDVSVGLDIEDIVRDLLREKGEGLLQQLMDQMDPENEEQENGARDMLQRFLPR</sequence>
<evidence type="ECO:0000259" key="3">
    <source>
        <dbReference type="Pfam" id="PF05170"/>
    </source>
</evidence>
<evidence type="ECO:0000313" key="5">
    <source>
        <dbReference type="Proteomes" id="UP000005496"/>
    </source>
</evidence>
<organism evidence="4 5">
    <name type="scientific">Desulfonatronospira thiodismutans ASO3-1</name>
    <dbReference type="NCBI Taxonomy" id="555779"/>
    <lineage>
        <taxon>Bacteria</taxon>
        <taxon>Pseudomonadati</taxon>
        <taxon>Thermodesulfobacteriota</taxon>
        <taxon>Desulfovibrionia</taxon>
        <taxon>Desulfovibrionales</taxon>
        <taxon>Desulfonatronovibrionaceae</taxon>
        <taxon>Desulfonatronospira</taxon>
    </lineage>
</organism>
<dbReference type="PANTHER" id="PTHR30441">
    <property type="entry name" value="DUF748 DOMAIN-CONTAINING PROTEIN"/>
    <property type="match status" value="1"/>
</dbReference>
<feature type="transmembrane region" description="Helical" evidence="2">
    <location>
        <begin position="7"/>
        <end position="30"/>
    </location>
</feature>
<dbReference type="GO" id="GO:0090313">
    <property type="term" value="P:regulation of protein targeting to membrane"/>
    <property type="evidence" value="ECO:0007669"/>
    <property type="project" value="TreeGrafter"/>
</dbReference>
<comment type="caution">
    <text evidence="4">The sequence shown here is derived from an EMBL/GenBank/DDBJ whole genome shotgun (WGS) entry which is preliminary data.</text>
</comment>
<feature type="region of interest" description="Disordered" evidence="1">
    <location>
        <begin position="318"/>
        <end position="354"/>
    </location>
</feature>
<gene>
    <name evidence="4" type="ORF">Dthio_PD1197</name>
</gene>
<dbReference type="GO" id="GO:0005886">
    <property type="term" value="C:plasma membrane"/>
    <property type="evidence" value="ECO:0007669"/>
    <property type="project" value="TreeGrafter"/>
</dbReference>
<feature type="compositionally biased region" description="Low complexity" evidence="1">
    <location>
        <begin position="333"/>
        <end position="346"/>
    </location>
</feature>
<dbReference type="EMBL" id="ACJN02000003">
    <property type="protein sequence ID" value="EFI33858.1"/>
    <property type="molecule type" value="Genomic_DNA"/>
</dbReference>
<evidence type="ECO:0000313" key="4">
    <source>
        <dbReference type="EMBL" id="EFI33858.1"/>
    </source>
</evidence>
<dbReference type="InterPro" id="IPR007844">
    <property type="entry name" value="AsmA"/>
</dbReference>
<evidence type="ECO:0000256" key="1">
    <source>
        <dbReference type="SAM" id="MobiDB-lite"/>
    </source>
</evidence>
<evidence type="ECO:0000256" key="2">
    <source>
        <dbReference type="SAM" id="Phobius"/>
    </source>
</evidence>
<keyword evidence="2" id="KW-0812">Transmembrane</keyword>
<accession>D6ST42</accession>
<dbReference type="OrthoDB" id="9766390at2"/>
<dbReference type="Proteomes" id="UP000005496">
    <property type="component" value="Unassembled WGS sequence"/>
</dbReference>
<feature type="region of interest" description="Disordered" evidence="1">
    <location>
        <begin position="624"/>
        <end position="645"/>
    </location>
</feature>
<feature type="domain" description="AsmA" evidence="3">
    <location>
        <begin position="295"/>
        <end position="535"/>
    </location>
</feature>
<dbReference type="PANTHER" id="PTHR30441:SF4">
    <property type="entry name" value="PROTEIN ASMA"/>
    <property type="match status" value="1"/>
</dbReference>
<proteinExistence type="predicted"/>
<dbReference type="AlphaFoldDB" id="D6ST42"/>
<reference evidence="4" key="1">
    <citation type="submission" date="2010-05" db="EMBL/GenBank/DDBJ databases">
        <title>The draft genome of Desulfonatronospira thiodismutans ASO3-1.</title>
        <authorList>
            <consortium name="US DOE Joint Genome Institute (JGI-PGF)"/>
            <person name="Lucas S."/>
            <person name="Copeland A."/>
            <person name="Lapidus A."/>
            <person name="Cheng J.-F."/>
            <person name="Bruce D."/>
            <person name="Goodwin L."/>
            <person name="Pitluck S."/>
            <person name="Chertkov O."/>
            <person name="Brettin T."/>
            <person name="Detter J.C."/>
            <person name="Han C."/>
            <person name="Land M.L."/>
            <person name="Hauser L."/>
            <person name="Kyrpides N."/>
            <person name="Mikhailova N."/>
            <person name="Muyzer G."/>
            <person name="Woyke T."/>
        </authorList>
    </citation>
    <scope>NUCLEOTIDE SEQUENCE [LARGE SCALE GENOMIC DNA]</scope>
    <source>
        <strain evidence="4">ASO3-1</strain>
    </source>
</reference>
<keyword evidence="2" id="KW-0472">Membrane</keyword>
<protein>
    <submittedName>
        <fullName evidence="4">AsmA family protein</fullName>
    </submittedName>
</protein>